<organism evidence="4">
    <name type="scientific">Echinostoma caproni</name>
    <dbReference type="NCBI Taxonomy" id="27848"/>
    <lineage>
        <taxon>Eukaryota</taxon>
        <taxon>Metazoa</taxon>
        <taxon>Spiralia</taxon>
        <taxon>Lophotrochozoa</taxon>
        <taxon>Platyhelminthes</taxon>
        <taxon>Trematoda</taxon>
        <taxon>Digenea</taxon>
        <taxon>Plagiorchiida</taxon>
        <taxon>Echinostomata</taxon>
        <taxon>Echinostomatoidea</taxon>
        <taxon>Echinostomatidae</taxon>
        <taxon>Echinostoma</taxon>
    </lineage>
</organism>
<dbReference type="Proteomes" id="UP000272942">
    <property type="component" value="Unassembled WGS sequence"/>
</dbReference>
<evidence type="ECO:0000256" key="1">
    <source>
        <dbReference type="SAM" id="MobiDB-lite"/>
    </source>
</evidence>
<evidence type="ECO:0000313" key="4">
    <source>
        <dbReference type="WBParaSite" id="ECPE_0000546201-mRNA-1"/>
    </source>
</evidence>
<dbReference type="AlphaFoldDB" id="A0A183AER4"/>
<evidence type="ECO:0000313" key="3">
    <source>
        <dbReference type="Proteomes" id="UP000272942"/>
    </source>
</evidence>
<dbReference type="EMBL" id="UZAN01042301">
    <property type="protein sequence ID" value="VDP75545.1"/>
    <property type="molecule type" value="Genomic_DNA"/>
</dbReference>
<feature type="compositionally biased region" description="Low complexity" evidence="1">
    <location>
        <begin position="65"/>
        <end position="76"/>
    </location>
</feature>
<gene>
    <name evidence="2" type="ORF">ECPE_LOCUS5449</name>
</gene>
<keyword evidence="3" id="KW-1185">Reference proteome</keyword>
<name>A0A183AER4_9TREM</name>
<feature type="region of interest" description="Disordered" evidence="1">
    <location>
        <begin position="218"/>
        <end position="239"/>
    </location>
</feature>
<reference evidence="4" key="1">
    <citation type="submission" date="2016-06" db="UniProtKB">
        <authorList>
            <consortium name="WormBaseParasite"/>
        </authorList>
    </citation>
    <scope>IDENTIFICATION</scope>
</reference>
<sequence length="462" mass="48461">MVISLVRQHKARHGPLYEAKAAYFGCPTSQDATESLKTFSEDRQPWNTAPVWDAQRPEGTQTQKSSSNRSPTPTRTDVTGIPNPTEVNGLDHGTKQNPVLFRRTNLAEPSGGVSTDKDREPAERSTGGLQSPSKPITLIACHRNLLAVAYQDQVGLFFLRDPIGWHLVWLSPPLPAPIDRLALTSKAPHPVSLPTTAISSVTNSTGASVSPPVNFPNNPFTASTMTQSNSSQSSTVQVSGASVNPNTSFGVGSTLVTSSTVTTTSLSPVSSNPCTTAIHQPVLPTGLSLSVQPSNRNNAGCLVAATIGSTITLWCVNSPYGASTPVIPCAMGAGGAPSSSGGGVFGVGGFDASVASNKLYLCTLTRFSPDAAPGQPGHYSALPRAKQPWPSELRYLRTSGSARECGGFTSWQGFPAQSITHICGQRCAVSGVARHLIWQSFAEETNEPNISHGHIGNIAAAL</sequence>
<dbReference type="WBParaSite" id="ECPE_0000546201-mRNA-1">
    <property type="protein sequence ID" value="ECPE_0000546201-mRNA-1"/>
    <property type="gene ID" value="ECPE_0000546201"/>
</dbReference>
<feature type="region of interest" description="Disordered" evidence="1">
    <location>
        <begin position="34"/>
        <end position="131"/>
    </location>
</feature>
<reference evidence="2 3" key="2">
    <citation type="submission" date="2018-11" db="EMBL/GenBank/DDBJ databases">
        <authorList>
            <consortium name="Pathogen Informatics"/>
        </authorList>
    </citation>
    <scope>NUCLEOTIDE SEQUENCE [LARGE SCALE GENOMIC DNA]</scope>
    <source>
        <strain evidence="2 3">Egypt</strain>
    </source>
</reference>
<accession>A0A183AER4</accession>
<proteinExistence type="predicted"/>
<evidence type="ECO:0000313" key="2">
    <source>
        <dbReference type="EMBL" id="VDP75545.1"/>
    </source>
</evidence>
<protein>
    <submittedName>
        <fullName evidence="2 4">Uncharacterized protein</fullName>
    </submittedName>
</protein>